<proteinExistence type="predicted"/>
<keyword evidence="4" id="KW-1185">Reference proteome</keyword>
<dbReference type="OrthoDB" id="7822067at2"/>
<reference evidence="2 4" key="1">
    <citation type="submission" date="2015-03" db="EMBL/GenBank/DDBJ databases">
        <authorList>
            <person name="Hassan Y.I."/>
            <person name="Lepp D."/>
            <person name="Zhou T."/>
        </authorList>
    </citation>
    <scope>NUCLEOTIDE SEQUENCE [LARGE SCALE GENOMIC DNA]</scope>
    <source>
        <strain evidence="2 4">DSM 17137</strain>
    </source>
</reference>
<name>A0A0F5LWA1_9HYPH</name>
<dbReference type="EMBL" id="LAJF01000036">
    <property type="protein sequence ID" value="KKB86474.1"/>
    <property type="molecule type" value="Genomic_DNA"/>
</dbReference>
<evidence type="ECO:0000313" key="5">
    <source>
        <dbReference type="Proteomes" id="UP000184533"/>
    </source>
</evidence>
<dbReference type="RefSeq" id="WP_046133803.1">
    <property type="nucleotide sequence ID" value="NZ_FQVC01000003.1"/>
</dbReference>
<organism evidence="2 4">
    <name type="scientific">Devosia limi DSM 17137</name>
    <dbReference type="NCBI Taxonomy" id="1121477"/>
    <lineage>
        <taxon>Bacteria</taxon>
        <taxon>Pseudomonadati</taxon>
        <taxon>Pseudomonadota</taxon>
        <taxon>Alphaproteobacteria</taxon>
        <taxon>Hyphomicrobiales</taxon>
        <taxon>Devosiaceae</taxon>
        <taxon>Devosia</taxon>
    </lineage>
</organism>
<dbReference type="Proteomes" id="UP000184533">
    <property type="component" value="Unassembled WGS sequence"/>
</dbReference>
<evidence type="ECO:0000313" key="2">
    <source>
        <dbReference type="EMBL" id="KKB86474.1"/>
    </source>
</evidence>
<gene>
    <name evidence="3" type="ORF">SAMN02745223_01291</name>
    <name evidence="2" type="ORF">VW29_02660</name>
</gene>
<dbReference type="EMBL" id="FQVC01000003">
    <property type="protein sequence ID" value="SHE87532.1"/>
    <property type="molecule type" value="Genomic_DNA"/>
</dbReference>
<dbReference type="Pfam" id="PF13550">
    <property type="entry name" value="Phage-tail_3"/>
    <property type="match status" value="1"/>
</dbReference>
<dbReference type="Proteomes" id="UP000033608">
    <property type="component" value="Unassembled WGS sequence"/>
</dbReference>
<dbReference type="STRING" id="1121477.SAMN02745223_01291"/>
<evidence type="ECO:0000313" key="3">
    <source>
        <dbReference type="EMBL" id="SHE87532.1"/>
    </source>
</evidence>
<feature type="domain" description="Tip attachment protein J" evidence="1">
    <location>
        <begin position="313"/>
        <end position="472"/>
    </location>
</feature>
<protein>
    <submittedName>
        <fullName evidence="3">Putative phage tail protein</fullName>
    </submittedName>
</protein>
<reference evidence="3 5" key="2">
    <citation type="submission" date="2016-11" db="EMBL/GenBank/DDBJ databases">
        <authorList>
            <person name="Jaros S."/>
            <person name="Januszkiewicz K."/>
            <person name="Wedrychowicz H."/>
        </authorList>
    </citation>
    <scope>NUCLEOTIDE SEQUENCE [LARGE SCALE GENOMIC DNA]</scope>
    <source>
        <strain evidence="3 5">DSM 17137</strain>
    </source>
</reference>
<evidence type="ECO:0000313" key="4">
    <source>
        <dbReference type="Proteomes" id="UP000033608"/>
    </source>
</evidence>
<accession>A0A0F5LWA1</accession>
<sequence>MPVFTAIGSAIFGAGTFLAGLTAAGLQVVTGIAFSAIGKAMQGEPQPAKFGVQVQLQGGDDVPRSINFGWNCTAGSLVYHSPWAAGGVMSTHVMAIGDIPIRELVGVEIDGVPDTLLKGEAHPQYGWPVAGFRKDGRDHLWIKFYDGTQTAADSFLTTYVSSPSRPYGADRIGYGVPYAIVTAMAPERNDDGSKPLFQGKPAVKFITYGARWYDPSRDSTVGGVGAQRWNNPATWGGDGDFLPPVHIYNVLRGIRFNGQWLYGLQAMHPARIDDATFIAAINRARALVDGPSGPEATFRAGGELQVGAQVNVSIEAFLTACNGRLVEVGGTYKLYVGEPGAPVMAFTDGDILSTEEQTFSPFLSLADTVNGVAASYPNPAEGWNVKTAPPLLRPDLEALDGNRRLMASVSLDVVPYKGQVQRLMKWALSEALRARRHTFVLGPEFRVIEPGDVVRWTSARNGYVDKLFRVDGVIYKANLDVIVDLTEVDPSDYDWDQDEDFRPVTDGVLNLAGPIPMPMSGWEVLPARINDDQGRPRRPSIQVRYASGLAAVNAVRVQVRVFGETVPMFDSDSQPYGDPWRNVLTGTFTADTLYEVRGILLGPARPLWSNQTMDVDGNVVDGPWLQVRTEDIKLGPLDVVYGDLNLDELGQQAKGLLEWIGGNIRDLIDQAQAQAMLTGDQELANAVQFDEMRRSLSTVAGNLSASFEETITTAIIPMNGQLVAVADALTQLSAADGDDLNTARWRMTATSGPSGSSTIGIETRFNPADSDDFRMAGSYWVTPNNPDDPTRRIEIADQFIIASSLEDITFQPFVFEDGEAKMMAARIDRITAGLLEGPATTINLTTGFFSFGAP</sequence>
<dbReference type="InterPro" id="IPR032876">
    <property type="entry name" value="J_dom"/>
</dbReference>
<dbReference type="PATRIC" id="fig|1121477.3.peg.1586"/>
<dbReference type="AlphaFoldDB" id="A0A0F5LWA1"/>
<evidence type="ECO:0000259" key="1">
    <source>
        <dbReference type="Pfam" id="PF13550"/>
    </source>
</evidence>